<sequence>MGHQPSSSHHDCTGFLASASASTSTFVSVFFSRSHSSCDITFTLTSYFISPCSGGAPNCVDPSSFPSLLLVPPTEFTVSIRVWASAPMDVFVELHESSTGKLVSNYAYQSTDAAVTSDWVVKNFSVSVVGPLGNPPYNWFTWTTPSGAGWPGNTYQQVITVDVQARTTTTATSTRTSTRSSSTRTSMRTTTRIVTTTRRTTTTTKRPKGAYCTMASDCLSGRCLSTRTCA</sequence>
<dbReference type="EMBL" id="KQ965741">
    <property type="protein sequence ID" value="KXS18761.1"/>
    <property type="molecule type" value="Genomic_DNA"/>
</dbReference>
<proteinExistence type="predicted"/>
<feature type="region of interest" description="Disordered" evidence="1">
    <location>
        <begin position="168"/>
        <end position="189"/>
    </location>
</feature>
<accession>A0A139APS4</accession>
<name>A0A139APS4_GONPJ</name>
<evidence type="ECO:0000313" key="3">
    <source>
        <dbReference type="Proteomes" id="UP000070544"/>
    </source>
</evidence>
<reference evidence="2 3" key="1">
    <citation type="journal article" date="2015" name="Genome Biol. Evol.">
        <title>Phylogenomic analyses indicate that early fungi evolved digesting cell walls of algal ancestors of land plants.</title>
        <authorList>
            <person name="Chang Y."/>
            <person name="Wang S."/>
            <person name="Sekimoto S."/>
            <person name="Aerts A.L."/>
            <person name="Choi C."/>
            <person name="Clum A."/>
            <person name="LaButti K.M."/>
            <person name="Lindquist E.A."/>
            <person name="Yee Ngan C."/>
            <person name="Ohm R.A."/>
            <person name="Salamov A.A."/>
            <person name="Grigoriev I.V."/>
            <person name="Spatafora J.W."/>
            <person name="Berbee M.L."/>
        </authorList>
    </citation>
    <scope>NUCLEOTIDE SEQUENCE [LARGE SCALE GENOMIC DNA]</scope>
    <source>
        <strain evidence="2 3">JEL478</strain>
    </source>
</reference>
<dbReference type="Proteomes" id="UP000070544">
    <property type="component" value="Unassembled WGS sequence"/>
</dbReference>
<gene>
    <name evidence="2" type="ORF">M427DRAFT_199015</name>
</gene>
<evidence type="ECO:0000313" key="2">
    <source>
        <dbReference type="EMBL" id="KXS18761.1"/>
    </source>
</evidence>
<evidence type="ECO:0000256" key="1">
    <source>
        <dbReference type="SAM" id="MobiDB-lite"/>
    </source>
</evidence>
<keyword evidence="3" id="KW-1185">Reference proteome</keyword>
<dbReference type="AlphaFoldDB" id="A0A139APS4"/>
<organism evidence="2 3">
    <name type="scientific">Gonapodya prolifera (strain JEL478)</name>
    <name type="common">Monoblepharis prolifera</name>
    <dbReference type="NCBI Taxonomy" id="1344416"/>
    <lineage>
        <taxon>Eukaryota</taxon>
        <taxon>Fungi</taxon>
        <taxon>Fungi incertae sedis</taxon>
        <taxon>Chytridiomycota</taxon>
        <taxon>Chytridiomycota incertae sedis</taxon>
        <taxon>Monoblepharidomycetes</taxon>
        <taxon>Monoblepharidales</taxon>
        <taxon>Gonapodyaceae</taxon>
        <taxon>Gonapodya</taxon>
    </lineage>
</organism>
<protein>
    <submittedName>
        <fullName evidence="2">Uncharacterized protein</fullName>
    </submittedName>
</protein>